<reference evidence="1 2" key="1">
    <citation type="submission" date="2024-02" db="EMBL/GenBank/DDBJ databases">
        <authorList>
            <person name="Chen Y."/>
            <person name="Shah S."/>
            <person name="Dougan E. K."/>
            <person name="Thang M."/>
            <person name="Chan C."/>
        </authorList>
    </citation>
    <scope>NUCLEOTIDE SEQUENCE [LARGE SCALE GENOMIC DNA]</scope>
</reference>
<protein>
    <submittedName>
        <fullName evidence="1">Uncharacterized protein</fullName>
    </submittedName>
</protein>
<dbReference type="EMBL" id="CAXAMN010024724">
    <property type="protein sequence ID" value="CAK9089501.1"/>
    <property type="molecule type" value="Genomic_DNA"/>
</dbReference>
<comment type="caution">
    <text evidence="1">The sequence shown here is derived from an EMBL/GenBank/DDBJ whole genome shotgun (WGS) entry which is preliminary data.</text>
</comment>
<organism evidence="1 2">
    <name type="scientific">Durusdinium trenchii</name>
    <dbReference type="NCBI Taxonomy" id="1381693"/>
    <lineage>
        <taxon>Eukaryota</taxon>
        <taxon>Sar</taxon>
        <taxon>Alveolata</taxon>
        <taxon>Dinophyceae</taxon>
        <taxon>Suessiales</taxon>
        <taxon>Symbiodiniaceae</taxon>
        <taxon>Durusdinium</taxon>
    </lineage>
</organism>
<keyword evidence="2" id="KW-1185">Reference proteome</keyword>
<dbReference type="Proteomes" id="UP001642484">
    <property type="component" value="Unassembled WGS sequence"/>
</dbReference>
<proteinExistence type="predicted"/>
<sequence>LFGTLQPELLLPSSNRISAEECCEPTSLIAWHVCRACSAREEQQRLQSKVLVDPPAPCVLQREAGAADPEAASDAQLSEMAGMREVVESLGSSLDSKVCVWKTKGNDLLNGIIGHGSGTLKIRQVEGTVPLPTCGEELQHGHRLTGMSWLVLRTMSSDILEAYGFVLGRRANCAISGYFANEYEIRKKAYHLVRDGVGRPPAHELALFASGQLASSPLQTKGKGVRKHALKPKTMGGKRVCFKFTNGGKCADS</sequence>
<feature type="non-terminal residue" evidence="1">
    <location>
        <position position="1"/>
    </location>
</feature>
<accession>A0ABP0QRE2</accession>
<evidence type="ECO:0000313" key="2">
    <source>
        <dbReference type="Proteomes" id="UP001642484"/>
    </source>
</evidence>
<evidence type="ECO:0000313" key="1">
    <source>
        <dbReference type="EMBL" id="CAK9089501.1"/>
    </source>
</evidence>
<gene>
    <name evidence="1" type="ORF">CCMP2556_LOCUS43077</name>
</gene>
<feature type="non-terminal residue" evidence="1">
    <location>
        <position position="253"/>
    </location>
</feature>
<name>A0ABP0QRE2_9DINO</name>